<gene>
    <name evidence="1" type="ORF">J3U76_13545</name>
</gene>
<comment type="caution">
    <text evidence="1">The sequence shown here is derived from an EMBL/GenBank/DDBJ whole genome shotgun (WGS) entry which is preliminary data.</text>
</comment>
<organism evidence="1 2">
    <name type="scientific">Oceanisphaera pacifica</name>
    <dbReference type="NCBI Taxonomy" id="2818389"/>
    <lineage>
        <taxon>Bacteria</taxon>
        <taxon>Pseudomonadati</taxon>
        <taxon>Pseudomonadota</taxon>
        <taxon>Gammaproteobacteria</taxon>
        <taxon>Aeromonadales</taxon>
        <taxon>Aeromonadaceae</taxon>
        <taxon>Oceanisphaera</taxon>
    </lineage>
</organism>
<dbReference type="Proteomes" id="UP000664882">
    <property type="component" value="Unassembled WGS sequence"/>
</dbReference>
<reference evidence="1 2" key="1">
    <citation type="submission" date="2021-03" db="EMBL/GenBank/DDBJ databases">
        <title>Oceanisphaera sp. nov., isolated from the intestine.</title>
        <authorList>
            <person name="Zhao L.-H."/>
            <person name="Shi L.-F."/>
        </authorList>
    </citation>
    <scope>NUCLEOTIDE SEQUENCE [LARGE SCALE GENOMIC DNA]</scope>
    <source>
        <strain evidence="1 2">DM8</strain>
    </source>
</reference>
<keyword evidence="2" id="KW-1185">Reference proteome</keyword>
<name>A0ABS3NJZ4_9GAMM</name>
<accession>A0ABS3NJZ4</accession>
<dbReference type="RefSeq" id="WP_208006500.1">
    <property type="nucleotide sequence ID" value="NZ_JAGDFX010000021.1"/>
</dbReference>
<protein>
    <submittedName>
        <fullName evidence="1">Uncharacterized protein</fullName>
    </submittedName>
</protein>
<evidence type="ECO:0000313" key="1">
    <source>
        <dbReference type="EMBL" id="MBO1520637.1"/>
    </source>
</evidence>
<sequence length="73" mass="8413">MSTKQRLAKLEAVHSRPAETWLRELLAELAAARNEGREPMPRRATNKEQADLIQNLPEWGLNLKVFDDGTNEW</sequence>
<evidence type="ECO:0000313" key="2">
    <source>
        <dbReference type="Proteomes" id="UP000664882"/>
    </source>
</evidence>
<dbReference type="EMBL" id="JAGDFX010000021">
    <property type="protein sequence ID" value="MBO1520637.1"/>
    <property type="molecule type" value="Genomic_DNA"/>
</dbReference>
<proteinExistence type="predicted"/>